<dbReference type="Proteomes" id="UP001592528">
    <property type="component" value="Unassembled WGS sequence"/>
</dbReference>
<evidence type="ECO:0000313" key="2">
    <source>
        <dbReference type="Proteomes" id="UP001592528"/>
    </source>
</evidence>
<keyword evidence="2" id="KW-1185">Reference proteome</keyword>
<protein>
    <recommendedName>
        <fullName evidence="3">ESX-1 secretion-associated protein</fullName>
    </recommendedName>
</protein>
<sequence>MAESFRVDLHALEEAAAGVNGVLDEISVQKVSSIPHAASAIGHDGLADTLSDFLGRWQRGVDNLAKDGQEIASRLTANVNAYHRVDQATQHELDGILQGMGTDPGAQ</sequence>
<accession>A0ABV6UGS0</accession>
<organism evidence="1 2">
    <name type="scientific">Streptacidiphilus cavernicola</name>
    <dbReference type="NCBI Taxonomy" id="3342716"/>
    <lineage>
        <taxon>Bacteria</taxon>
        <taxon>Bacillati</taxon>
        <taxon>Actinomycetota</taxon>
        <taxon>Actinomycetes</taxon>
        <taxon>Kitasatosporales</taxon>
        <taxon>Streptomycetaceae</taxon>
        <taxon>Streptacidiphilus</taxon>
    </lineage>
</organism>
<name>A0ABV6UGS0_9ACTN</name>
<proteinExistence type="predicted"/>
<comment type="caution">
    <text evidence="1">The sequence shown here is derived from an EMBL/GenBank/DDBJ whole genome shotgun (WGS) entry which is preliminary data.</text>
</comment>
<reference evidence="1 2" key="1">
    <citation type="submission" date="2024-09" db="EMBL/GenBank/DDBJ databases">
        <authorList>
            <person name="Lee S.D."/>
        </authorList>
    </citation>
    <scope>NUCLEOTIDE SEQUENCE [LARGE SCALE GENOMIC DNA]</scope>
    <source>
        <strain evidence="1 2">N1-5</strain>
    </source>
</reference>
<dbReference type="EMBL" id="JBHEZZ010000002">
    <property type="protein sequence ID" value="MFC1400660.1"/>
    <property type="molecule type" value="Genomic_DNA"/>
</dbReference>
<dbReference type="RefSeq" id="WP_030253576.1">
    <property type="nucleotide sequence ID" value="NZ_JBHEZZ010000002.1"/>
</dbReference>
<gene>
    <name evidence="1" type="ORF">ACEZDJ_05095</name>
</gene>
<evidence type="ECO:0008006" key="3">
    <source>
        <dbReference type="Google" id="ProtNLM"/>
    </source>
</evidence>
<evidence type="ECO:0000313" key="1">
    <source>
        <dbReference type="EMBL" id="MFC1400660.1"/>
    </source>
</evidence>